<keyword evidence="4" id="KW-1185">Reference proteome</keyword>
<accession>A0ABM9LD62</accession>
<evidence type="ECO:0000313" key="3">
    <source>
        <dbReference type="EMBL" id="CAJ1497017.1"/>
    </source>
</evidence>
<dbReference type="SUPFAM" id="SSF50630">
    <property type="entry name" value="Acid proteases"/>
    <property type="match status" value="1"/>
</dbReference>
<keyword evidence="3" id="KW-0645">Protease</keyword>
<protein>
    <submittedName>
        <fullName evidence="3">PecA family PE domain-processing aspartic protease</fullName>
    </submittedName>
</protein>
<dbReference type="EMBL" id="OY726398">
    <property type="protein sequence ID" value="CAJ1497017.1"/>
    <property type="molecule type" value="Genomic_DNA"/>
</dbReference>
<evidence type="ECO:0000313" key="4">
    <source>
        <dbReference type="Proteomes" id="UP001190464"/>
    </source>
</evidence>
<dbReference type="GO" id="GO:0008233">
    <property type="term" value="F:peptidase activity"/>
    <property type="evidence" value="ECO:0007669"/>
    <property type="project" value="UniProtKB-KW"/>
</dbReference>
<organism evidence="3 4">
    <name type="scientific">[Mycobacterium] holstebronense</name>
    <dbReference type="NCBI Taxonomy" id="3064288"/>
    <lineage>
        <taxon>Bacteria</taxon>
        <taxon>Bacillati</taxon>
        <taxon>Actinomycetota</taxon>
        <taxon>Actinomycetes</taxon>
        <taxon>Mycobacteriales</taxon>
        <taxon>Mycobacteriaceae</taxon>
        <taxon>Mycolicibacterium</taxon>
    </lineage>
</organism>
<evidence type="ECO:0000256" key="1">
    <source>
        <dbReference type="SAM" id="SignalP"/>
    </source>
</evidence>
<keyword evidence="1" id="KW-0732">Signal</keyword>
<dbReference type="RefSeq" id="WP_308485349.1">
    <property type="nucleotide sequence ID" value="NZ_OY726398.1"/>
</dbReference>
<sequence length="403" mass="40312">MAARRRMIGATAVVGAFVSLGTPAPTAHADIDDLFQPIIDALSAFDPGIAADTDPGFALASLDTMFDGWYQNLVYAPINDLEQWIFGGAADASVAGSAAASGSDATIPDSFTIPLQVNSGTEPVVNVSVGGGPESPVLVDTGSAGLVMPIWDINPFGITGLPTGINIGQFGNSVDYVYAELPTTVTFTDAAGATVTSGTTDVDAVLFSFPVSLSALFTGWNISSYLGANADGVLGIGANAVGPTPDAIPTTALPGALGDGVLIDQKGGALTFGADPLTGGVTVDGSPNSTLYVSFDGGQTASPVSSIMDSGGVNGTIPASLTNGSAGDVLAAGQPVSVYAGDPTKGGTLLYDYTVNSNSSNSPTIVSGASMNTGNWLFQQNQVYVSTAGDGSMHIVPNNVVTP</sequence>
<dbReference type="Pfam" id="PF20729">
    <property type="entry name" value="PE-PGRS_C"/>
    <property type="match status" value="1"/>
</dbReference>
<dbReference type="Proteomes" id="UP001190464">
    <property type="component" value="Chromosome"/>
</dbReference>
<proteinExistence type="predicted"/>
<keyword evidence="3" id="KW-0378">Hydrolase</keyword>
<feature type="domain" description="PE cleavage protein A C-terminal" evidence="2">
    <location>
        <begin position="112"/>
        <end position="389"/>
    </location>
</feature>
<dbReference type="PROSITE" id="PS51318">
    <property type="entry name" value="TAT"/>
    <property type="match status" value="1"/>
</dbReference>
<dbReference type="GO" id="GO:0006508">
    <property type="term" value="P:proteolysis"/>
    <property type="evidence" value="ECO:0007669"/>
    <property type="project" value="UniProtKB-KW"/>
</dbReference>
<dbReference type="Gene3D" id="2.40.70.10">
    <property type="entry name" value="Acid Proteases"/>
    <property type="match status" value="1"/>
</dbReference>
<dbReference type="NCBIfam" id="NF038019">
    <property type="entry name" value="PE_process_PecA"/>
    <property type="match status" value="1"/>
</dbReference>
<gene>
    <name evidence="3" type="ORF">MU0102_000362</name>
</gene>
<dbReference type="InterPro" id="IPR048054">
    <property type="entry name" value="PecA_C"/>
</dbReference>
<dbReference type="InterPro" id="IPR021109">
    <property type="entry name" value="Peptidase_aspartic_dom_sf"/>
</dbReference>
<feature type="signal peptide" evidence="1">
    <location>
        <begin position="1"/>
        <end position="29"/>
    </location>
</feature>
<name>A0ABM9LD62_9MYCO</name>
<evidence type="ECO:0000259" key="2">
    <source>
        <dbReference type="Pfam" id="PF20729"/>
    </source>
</evidence>
<feature type="chain" id="PRO_5047158734" evidence="1">
    <location>
        <begin position="30"/>
        <end position="403"/>
    </location>
</feature>
<dbReference type="InterPro" id="IPR006311">
    <property type="entry name" value="TAT_signal"/>
</dbReference>
<reference evidence="3 4" key="1">
    <citation type="submission" date="2023-08" db="EMBL/GenBank/DDBJ databases">
        <authorList>
            <person name="Folkvardsen B D."/>
            <person name="Norman A."/>
        </authorList>
    </citation>
    <scope>NUCLEOTIDE SEQUENCE [LARGE SCALE GENOMIC DNA]</scope>
    <source>
        <strain evidence="3 4">Mu0102</strain>
    </source>
</reference>